<dbReference type="Pfam" id="PF02423">
    <property type="entry name" value="OCD_Mu_crystall"/>
    <property type="match status" value="1"/>
</dbReference>
<protein>
    <submittedName>
        <fullName evidence="1">Ornithine cyclodeaminase family protein</fullName>
    </submittedName>
</protein>
<dbReference type="AlphaFoldDB" id="A0A6N7QL23"/>
<reference evidence="1 2" key="1">
    <citation type="submission" date="2019-11" db="EMBL/GenBank/DDBJ databases">
        <authorList>
            <person name="Zhang X.Y."/>
        </authorList>
    </citation>
    <scope>NUCLEOTIDE SEQUENCE [LARGE SCALE GENOMIC DNA]</scope>
    <source>
        <strain evidence="1 2">C176</strain>
    </source>
</reference>
<keyword evidence="2" id="KW-1185">Reference proteome</keyword>
<dbReference type="PANTHER" id="PTHR13812:SF19">
    <property type="entry name" value="KETIMINE REDUCTASE MU-CRYSTALLIN"/>
    <property type="match status" value="1"/>
</dbReference>
<comment type="caution">
    <text evidence="1">The sequence shown here is derived from an EMBL/GenBank/DDBJ whole genome shotgun (WGS) entry which is preliminary data.</text>
</comment>
<sequence>MQWIDELSVKKCVDRKAAFDAMKAVFQAMDANHAQSFPVVREAIGHADALFGFKPGFDRDSMTLGVKAGGYWPNNHQRNLANHQSTILLFNPDTGQCEAVVAGNEITALRTAAAAAVSIHALAPAKSKVLGIIGAGHQSAYQLEAALDTLPFEQVLGWNHRSGRMRHLQAIAEQHNVPFVETDLTHLGAESDCIITITSSFSPVLLDSHVVGPTHIAAMGTDTVGKQELEASLVARANCFAELPVQSAQLGECQHAVSQGDLAVGDIQCIGGVLSGRLSGRHGGEVTLFDGSGVGLQDIALARAALRA</sequence>
<dbReference type="InterPro" id="IPR036291">
    <property type="entry name" value="NAD(P)-bd_dom_sf"/>
</dbReference>
<proteinExistence type="predicted"/>
<dbReference type="PANTHER" id="PTHR13812">
    <property type="entry name" value="KETIMINE REDUCTASE MU-CRYSTALLIN"/>
    <property type="match status" value="1"/>
</dbReference>
<dbReference type="SUPFAM" id="SSF51735">
    <property type="entry name" value="NAD(P)-binding Rossmann-fold domains"/>
    <property type="match status" value="1"/>
</dbReference>
<dbReference type="Gene3D" id="3.40.50.720">
    <property type="entry name" value="NAD(P)-binding Rossmann-like Domain"/>
    <property type="match status" value="1"/>
</dbReference>
<dbReference type="RefSeq" id="WP_153718251.1">
    <property type="nucleotide sequence ID" value="NZ_WJPP01000001.1"/>
</dbReference>
<dbReference type="PIRSF" id="PIRSF001439">
    <property type="entry name" value="CryM"/>
    <property type="match status" value="1"/>
</dbReference>
<evidence type="ECO:0000313" key="1">
    <source>
        <dbReference type="EMBL" id="MRH77176.1"/>
    </source>
</evidence>
<organism evidence="1 2">
    <name type="scientific">Spiribacter salilacus</name>
    <dbReference type="NCBI Taxonomy" id="2664894"/>
    <lineage>
        <taxon>Bacteria</taxon>
        <taxon>Pseudomonadati</taxon>
        <taxon>Pseudomonadota</taxon>
        <taxon>Gammaproteobacteria</taxon>
        <taxon>Chromatiales</taxon>
        <taxon>Ectothiorhodospiraceae</taxon>
        <taxon>Spiribacter</taxon>
    </lineage>
</organism>
<dbReference type="Gene3D" id="3.30.1780.10">
    <property type="entry name" value="ornithine cyclodeaminase, domain 1"/>
    <property type="match status" value="1"/>
</dbReference>
<dbReference type="GO" id="GO:0005737">
    <property type="term" value="C:cytoplasm"/>
    <property type="evidence" value="ECO:0007669"/>
    <property type="project" value="TreeGrafter"/>
</dbReference>
<name>A0A6N7QL23_9GAMM</name>
<dbReference type="EMBL" id="WJPP01000001">
    <property type="protein sequence ID" value="MRH77176.1"/>
    <property type="molecule type" value="Genomic_DNA"/>
</dbReference>
<dbReference type="Proteomes" id="UP000433788">
    <property type="component" value="Unassembled WGS sequence"/>
</dbReference>
<dbReference type="InterPro" id="IPR023401">
    <property type="entry name" value="ODC_N"/>
</dbReference>
<evidence type="ECO:0000313" key="2">
    <source>
        <dbReference type="Proteomes" id="UP000433788"/>
    </source>
</evidence>
<dbReference type="InterPro" id="IPR003462">
    <property type="entry name" value="ODC_Mu_crystall"/>
</dbReference>
<accession>A0A6N7QL23</accession>
<gene>
    <name evidence="1" type="ORF">GH984_00415</name>
</gene>